<keyword evidence="2" id="KW-1185">Reference proteome</keyword>
<dbReference type="Proteomes" id="UP001212997">
    <property type="component" value="Unassembled WGS sequence"/>
</dbReference>
<organism evidence="1 2">
    <name type="scientific">Meripilus lineatus</name>
    <dbReference type="NCBI Taxonomy" id="2056292"/>
    <lineage>
        <taxon>Eukaryota</taxon>
        <taxon>Fungi</taxon>
        <taxon>Dikarya</taxon>
        <taxon>Basidiomycota</taxon>
        <taxon>Agaricomycotina</taxon>
        <taxon>Agaricomycetes</taxon>
        <taxon>Polyporales</taxon>
        <taxon>Meripilaceae</taxon>
        <taxon>Meripilus</taxon>
    </lineage>
</organism>
<dbReference type="EMBL" id="JANAWD010000107">
    <property type="protein sequence ID" value="KAJ3486903.1"/>
    <property type="molecule type" value="Genomic_DNA"/>
</dbReference>
<evidence type="ECO:0000313" key="2">
    <source>
        <dbReference type="Proteomes" id="UP001212997"/>
    </source>
</evidence>
<comment type="caution">
    <text evidence="1">The sequence shown here is derived from an EMBL/GenBank/DDBJ whole genome shotgun (WGS) entry which is preliminary data.</text>
</comment>
<sequence>MEDLGYTGHTIFEKRKLLKQYVTTRNTLAPKDIVRHTIDIEDDLFWDFVGGFFCQAKEQYIKVTQLSSPIREIVRREWKIPMDPPVIFGVHSPQDLLLAVHREQKKIRLTPLSLSSGAQHPDSIVRQCYIDVPRFFDFEDDALEIAVTDDVAVVCFMRVSGPEEVSCSIVDWKTGEMRYERFDEKGVTSFCLLDGDHLLFSSVCQTAHAPKLSVINICTSARVDFLFPKLAMGFGDVTPHLSSGPEALSRSSLKLAHLPFQIPTKERLIILGFVGDDHDHQFIIPSWALYQELSRVQSATNPTSVTIPWVEWGPQQTAHFCDEVYRSLFGTPAFTSYGTRCILARRGYLVIRDFNRFFVRHGAGQGENKFPKFYEDDRDDLPWAIESSSVETFLPWREIRTKFRVGHDHDLGFDNDFMITLFFKSDGETAEIISF</sequence>
<evidence type="ECO:0000313" key="1">
    <source>
        <dbReference type="EMBL" id="KAJ3486903.1"/>
    </source>
</evidence>
<gene>
    <name evidence="1" type="ORF">NLI96_g3903</name>
</gene>
<accession>A0AAD5V7Y0</accession>
<protein>
    <submittedName>
        <fullName evidence="1">Uncharacterized protein</fullName>
    </submittedName>
</protein>
<name>A0AAD5V7Y0_9APHY</name>
<reference evidence="1" key="1">
    <citation type="submission" date="2022-07" db="EMBL/GenBank/DDBJ databases">
        <title>Genome Sequence of Physisporinus lineatus.</title>
        <authorList>
            <person name="Buettner E."/>
        </authorList>
    </citation>
    <scope>NUCLEOTIDE SEQUENCE</scope>
    <source>
        <strain evidence="1">VT162</strain>
    </source>
</reference>
<proteinExistence type="predicted"/>
<dbReference type="AlphaFoldDB" id="A0AAD5V7Y0"/>